<evidence type="ECO:0000256" key="9">
    <source>
        <dbReference type="ARBA" id="ARBA00022989"/>
    </source>
</evidence>
<dbReference type="InterPro" id="IPR014222">
    <property type="entry name" value="Cyt_c_oxidase_su2"/>
</dbReference>
<evidence type="ECO:0000256" key="14">
    <source>
        <dbReference type="RuleBase" id="RU000456"/>
    </source>
</evidence>
<dbReference type="Gene3D" id="1.10.287.90">
    <property type="match status" value="1"/>
</dbReference>
<feature type="domain" description="Cytochrome oxidase subunit II transmembrane region profile" evidence="19">
    <location>
        <begin position="28"/>
        <end position="123"/>
    </location>
</feature>
<keyword evidence="10 15" id="KW-0186">Copper</keyword>
<evidence type="ECO:0000256" key="16">
    <source>
        <dbReference type="SAM" id="Phobius"/>
    </source>
</evidence>
<evidence type="ECO:0000256" key="13">
    <source>
        <dbReference type="ARBA" id="ARBA00047816"/>
    </source>
</evidence>
<evidence type="ECO:0000256" key="4">
    <source>
        <dbReference type="ARBA" id="ARBA00022660"/>
    </source>
</evidence>
<dbReference type="EC" id="7.1.1.9" evidence="15"/>
<evidence type="ECO:0000256" key="10">
    <source>
        <dbReference type="ARBA" id="ARBA00023008"/>
    </source>
</evidence>
<gene>
    <name evidence="20" type="primary">coxB</name>
    <name evidence="20" type="ORF">Tbon_11565</name>
</gene>
<dbReference type="NCBIfam" id="TIGR02866">
    <property type="entry name" value="CoxB"/>
    <property type="match status" value="1"/>
</dbReference>
<feature type="domain" description="Cytochrome oxidase subunit II copper A binding" evidence="18">
    <location>
        <begin position="125"/>
        <end position="255"/>
    </location>
</feature>
<evidence type="ECO:0000256" key="17">
    <source>
        <dbReference type="SAM" id="SignalP"/>
    </source>
</evidence>
<keyword evidence="17" id="KW-0732">Signal</keyword>
<dbReference type="EMBL" id="CP042829">
    <property type="protein sequence ID" value="QFG03898.1"/>
    <property type="molecule type" value="Genomic_DNA"/>
</dbReference>
<dbReference type="CDD" id="cd13919">
    <property type="entry name" value="CuRO_HCO_II_like_5"/>
    <property type="match status" value="1"/>
</dbReference>
<keyword evidence="3 14" id="KW-0813">Transport</keyword>
<keyword evidence="6 15" id="KW-0479">Metal-binding</keyword>
<evidence type="ECO:0000259" key="18">
    <source>
        <dbReference type="PROSITE" id="PS50857"/>
    </source>
</evidence>
<organism evidence="20 21">
    <name type="scientific">Tepidiforma bonchosmolovskayae</name>
    <dbReference type="NCBI Taxonomy" id="2601677"/>
    <lineage>
        <taxon>Bacteria</taxon>
        <taxon>Bacillati</taxon>
        <taxon>Chloroflexota</taxon>
        <taxon>Tepidiformia</taxon>
        <taxon>Tepidiformales</taxon>
        <taxon>Tepidiformaceae</taxon>
        <taxon>Tepidiforma</taxon>
    </lineage>
</organism>
<comment type="similarity">
    <text evidence="2 14">Belongs to the cytochrome c oxidase subunit 2 family.</text>
</comment>
<dbReference type="RefSeq" id="WP_158067846.1">
    <property type="nucleotide sequence ID" value="NZ_CP042829.1"/>
</dbReference>
<dbReference type="Pfam" id="PF00116">
    <property type="entry name" value="COX2"/>
    <property type="match status" value="1"/>
</dbReference>
<keyword evidence="8 14" id="KW-0249">Electron transport</keyword>
<dbReference type="Gene3D" id="2.60.40.420">
    <property type="entry name" value="Cupredoxins - blue copper proteins"/>
    <property type="match status" value="1"/>
</dbReference>
<dbReference type="PANTHER" id="PTHR22888">
    <property type="entry name" value="CYTOCHROME C OXIDASE, SUBUNIT II"/>
    <property type="match status" value="1"/>
</dbReference>
<evidence type="ECO:0000313" key="21">
    <source>
        <dbReference type="Proteomes" id="UP000326331"/>
    </source>
</evidence>
<protein>
    <recommendedName>
        <fullName evidence="15">Cytochrome c oxidase subunit 2</fullName>
        <ecNumber evidence="15">7.1.1.9</ecNumber>
    </recommendedName>
</protein>
<dbReference type="Pfam" id="PF02790">
    <property type="entry name" value="COX2_TM"/>
    <property type="match status" value="1"/>
</dbReference>
<evidence type="ECO:0000256" key="6">
    <source>
        <dbReference type="ARBA" id="ARBA00022723"/>
    </source>
</evidence>
<dbReference type="InterPro" id="IPR011759">
    <property type="entry name" value="Cyt_c_oxidase_su2_TM_dom"/>
</dbReference>
<sequence length="267" mass="29701">MPSTGKLRVIRRTSLIVSAALLAIATISPALAGWGMPTPITDQAQRIQDLWVFTLIIAVAVFFGVEGALLYAIIRFRKKSDELPKQTHGSMALEIVWTSIPVLIVIALFSYSFIVLRDVEKKASDDALTIDVTGFQFSWEFVYNLNDLGKSTQPNAEGQFSIIGTAANEPTFVIPVGEPVEFRLKSNDVIHSFYLPNFHYKLDVIPGRDNRFVITAKETGEFTGQCAELCGLNHALMRFHVRVVDRNEFDKWVAEQAAANGLSVRQP</sequence>
<feature type="signal peptide" evidence="17">
    <location>
        <begin position="1"/>
        <end position="32"/>
    </location>
</feature>
<keyword evidence="21" id="KW-1185">Reference proteome</keyword>
<feature type="transmembrane region" description="Helical" evidence="16">
    <location>
        <begin position="51"/>
        <end position="74"/>
    </location>
</feature>
<keyword evidence="5 14" id="KW-0812">Transmembrane</keyword>
<evidence type="ECO:0000256" key="1">
    <source>
        <dbReference type="ARBA" id="ARBA00004141"/>
    </source>
</evidence>
<comment type="cofactor">
    <cofactor evidence="15">
        <name>Cu cation</name>
        <dbReference type="ChEBI" id="CHEBI:23378"/>
    </cofactor>
    <text evidence="15">Binds a copper A center.</text>
</comment>
<dbReference type="InterPro" id="IPR008972">
    <property type="entry name" value="Cupredoxin"/>
</dbReference>
<dbReference type="SUPFAM" id="SSF81464">
    <property type="entry name" value="Cytochrome c oxidase subunit II-like, transmembrane region"/>
    <property type="match status" value="1"/>
</dbReference>
<feature type="transmembrane region" description="Helical" evidence="16">
    <location>
        <begin position="95"/>
        <end position="116"/>
    </location>
</feature>
<evidence type="ECO:0000256" key="5">
    <source>
        <dbReference type="ARBA" id="ARBA00022692"/>
    </source>
</evidence>
<keyword evidence="20" id="KW-0560">Oxidoreductase</keyword>
<evidence type="ECO:0000256" key="8">
    <source>
        <dbReference type="ARBA" id="ARBA00022982"/>
    </source>
</evidence>
<dbReference type="InterPro" id="IPR036257">
    <property type="entry name" value="Cyt_c_oxidase_su2_TM_sf"/>
</dbReference>
<evidence type="ECO:0000256" key="15">
    <source>
        <dbReference type="RuleBase" id="RU004024"/>
    </source>
</evidence>
<dbReference type="PROSITE" id="PS00078">
    <property type="entry name" value="COX2"/>
    <property type="match status" value="1"/>
</dbReference>
<dbReference type="GO" id="GO:0016491">
    <property type="term" value="F:oxidoreductase activity"/>
    <property type="evidence" value="ECO:0007669"/>
    <property type="project" value="UniProtKB-KW"/>
</dbReference>
<evidence type="ECO:0000313" key="20">
    <source>
        <dbReference type="EMBL" id="QFG03898.1"/>
    </source>
</evidence>
<comment type="subcellular location">
    <subcellularLocation>
        <location evidence="14">Cell membrane</location>
        <topology evidence="14">Multi-pass membrane protein</topology>
    </subcellularLocation>
    <subcellularLocation>
        <location evidence="1">Membrane</location>
        <topology evidence="1">Multi-pass membrane protein</topology>
    </subcellularLocation>
</comment>
<dbReference type="PROSITE" id="PS50857">
    <property type="entry name" value="COX2_CUA"/>
    <property type="match status" value="1"/>
</dbReference>
<dbReference type="PANTHER" id="PTHR22888:SF9">
    <property type="entry name" value="CYTOCHROME C OXIDASE SUBUNIT 2"/>
    <property type="match status" value="1"/>
</dbReference>
<keyword evidence="11 16" id="KW-0472">Membrane</keyword>
<dbReference type="Proteomes" id="UP000326331">
    <property type="component" value="Chromosome"/>
</dbReference>
<evidence type="ECO:0000256" key="2">
    <source>
        <dbReference type="ARBA" id="ARBA00007866"/>
    </source>
</evidence>
<proteinExistence type="inferred from homology"/>
<keyword evidence="9 16" id="KW-1133">Transmembrane helix</keyword>
<comment type="function">
    <text evidence="12 15">Subunits I and II form the functional core of the enzyme complex. Electrons originating in cytochrome c are transferred via heme a and Cu(A) to the binuclear center formed by heme a3 and Cu(B).</text>
</comment>
<dbReference type="SUPFAM" id="SSF49503">
    <property type="entry name" value="Cupredoxins"/>
    <property type="match status" value="1"/>
</dbReference>
<name>A0ABX6C3Q8_9CHLR</name>
<dbReference type="PRINTS" id="PR01166">
    <property type="entry name" value="CYCOXIDASEII"/>
</dbReference>
<dbReference type="InterPro" id="IPR045187">
    <property type="entry name" value="CcO_II"/>
</dbReference>
<dbReference type="InterPro" id="IPR001505">
    <property type="entry name" value="Copper_CuA"/>
</dbReference>
<keyword evidence="7" id="KW-1278">Translocase</keyword>
<evidence type="ECO:0000256" key="11">
    <source>
        <dbReference type="ARBA" id="ARBA00023136"/>
    </source>
</evidence>
<dbReference type="PROSITE" id="PS50999">
    <property type="entry name" value="COX2_TM"/>
    <property type="match status" value="1"/>
</dbReference>
<accession>A0ABX6C3Q8</accession>
<evidence type="ECO:0000256" key="12">
    <source>
        <dbReference type="ARBA" id="ARBA00024688"/>
    </source>
</evidence>
<reference evidence="20 21" key="1">
    <citation type="submission" date="2019-10" db="EMBL/GenBank/DDBJ databases">
        <title>Thermopilla bonchosmolovskayae gen. nov., sp. nov., a moderately thermophilic Chloroflexi bacterium from a Chukotka hot spring (Arctic, Russia), representing a novel classis Thermopillaia, which include previously uncultivated lineage OLB14.</title>
        <authorList>
            <person name="Kochetkova T.V."/>
            <person name="Zayulina K.S."/>
            <person name="Zhigarkov V.S."/>
            <person name="Minaev N.V."/>
            <person name="Novikov A."/>
            <person name="Toshchakov S.V."/>
            <person name="Elcheninov A.G."/>
            <person name="Kublanov I.V."/>
        </authorList>
    </citation>
    <scope>NUCLEOTIDE SEQUENCE [LARGE SCALE GENOMIC DNA]</scope>
    <source>
        <strain evidence="20 21">3753O</strain>
    </source>
</reference>
<keyword evidence="4 14" id="KW-0679">Respiratory chain</keyword>
<feature type="chain" id="PRO_5046719320" description="Cytochrome c oxidase subunit 2" evidence="17">
    <location>
        <begin position="33"/>
        <end position="267"/>
    </location>
</feature>
<comment type="catalytic activity">
    <reaction evidence="13 15">
        <text>4 Fe(II)-[cytochrome c] + O2 + 8 H(+)(in) = 4 Fe(III)-[cytochrome c] + 2 H2O + 4 H(+)(out)</text>
        <dbReference type="Rhea" id="RHEA:11436"/>
        <dbReference type="Rhea" id="RHEA-COMP:10350"/>
        <dbReference type="Rhea" id="RHEA-COMP:14399"/>
        <dbReference type="ChEBI" id="CHEBI:15377"/>
        <dbReference type="ChEBI" id="CHEBI:15378"/>
        <dbReference type="ChEBI" id="CHEBI:15379"/>
        <dbReference type="ChEBI" id="CHEBI:29033"/>
        <dbReference type="ChEBI" id="CHEBI:29034"/>
        <dbReference type="EC" id="7.1.1.9"/>
    </reaction>
</comment>
<dbReference type="InterPro" id="IPR002429">
    <property type="entry name" value="CcO_II-like_C"/>
</dbReference>
<evidence type="ECO:0000256" key="3">
    <source>
        <dbReference type="ARBA" id="ARBA00022448"/>
    </source>
</evidence>
<evidence type="ECO:0000259" key="19">
    <source>
        <dbReference type="PROSITE" id="PS50999"/>
    </source>
</evidence>
<evidence type="ECO:0000256" key="7">
    <source>
        <dbReference type="ARBA" id="ARBA00022967"/>
    </source>
</evidence>